<dbReference type="EMBL" id="JBHSMC010000029">
    <property type="protein sequence ID" value="MFC5466741.1"/>
    <property type="molecule type" value="Genomic_DNA"/>
</dbReference>
<keyword evidence="1" id="KW-0472">Membrane</keyword>
<evidence type="ECO:0000313" key="2">
    <source>
        <dbReference type="EMBL" id="MFC5466741.1"/>
    </source>
</evidence>
<reference evidence="3" key="1">
    <citation type="journal article" date="2019" name="Int. J. Syst. Evol. Microbiol.">
        <title>The Global Catalogue of Microorganisms (GCM) 10K type strain sequencing project: providing services to taxonomists for standard genome sequencing and annotation.</title>
        <authorList>
            <consortium name="The Broad Institute Genomics Platform"/>
            <consortium name="The Broad Institute Genome Sequencing Center for Infectious Disease"/>
            <person name="Wu L."/>
            <person name="Ma J."/>
        </authorList>
    </citation>
    <scope>NUCLEOTIDE SEQUENCE [LARGE SCALE GENOMIC DNA]</scope>
    <source>
        <strain evidence="3">CGMCC 1.12237</strain>
    </source>
</reference>
<dbReference type="Proteomes" id="UP001596147">
    <property type="component" value="Unassembled WGS sequence"/>
</dbReference>
<sequence length="209" mass="23531">MMEKIISKKTLLISGILIIAFVLFTYLYFQVYKPINLDVTILENEIQMEQKRLNLLEEKQNETSEPTGATTYLQQKIPVLPLQEQLILQFEMAAMTSNINISGMSFTDGETAQESEGTPIDLPNGIELLTTTLSISAQSYAAVEKFIMELEALQRIIKIDHLSIKSEAESNIMMDLSVSAYYLPTLFDLQDEVPTIEVPTPASKTDPFK</sequence>
<keyword evidence="1" id="KW-0812">Transmembrane</keyword>
<keyword evidence="3" id="KW-1185">Reference proteome</keyword>
<proteinExistence type="predicted"/>
<accession>A0ABW0LQD8</accession>
<evidence type="ECO:0008006" key="4">
    <source>
        <dbReference type="Google" id="ProtNLM"/>
    </source>
</evidence>
<dbReference type="Gene3D" id="3.30.70.60">
    <property type="match status" value="1"/>
</dbReference>
<feature type="transmembrane region" description="Helical" evidence="1">
    <location>
        <begin position="12"/>
        <end position="29"/>
    </location>
</feature>
<dbReference type="InterPro" id="IPR014717">
    <property type="entry name" value="Transl_elong_EF1B/ribsomal_bS6"/>
</dbReference>
<organism evidence="2 3">
    <name type="scientific">Lederbergia graminis</name>
    <dbReference type="NCBI Taxonomy" id="735518"/>
    <lineage>
        <taxon>Bacteria</taxon>
        <taxon>Bacillati</taxon>
        <taxon>Bacillota</taxon>
        <taxon>Bacilli</taxon>
        <taxon>Bacillales</taxon>
        <taxon>Bacillaceae</taxon>
        <taxon>Lederbergia</taxon>
    </lineage>
</organism>
<protein>
    <recommendedName>
        <fullName evidence="4">Pilus assembly protein PilO</fullName>
    </recommendedName>
</protein>
<name>A0ABW0LQD8_9BACI</name>
<evidence type="ECO:0000313" key="3">
    <source>
        <dbReference type="Proteomes" id="UP001596147"/>
    </source>
</evidence>
<gene>
    <name evidence="2" type="ORF">ACFPM4_18620</name>
</gene>
<keyword evidence="1" id="KW-1133">Transmembrane helix</keyword>
<comment type="caution">
    <text evidence="2">The sequence shown here is derived from an EMBL/GenBank/DDBJ whole genome shotgun (WGS) entry which is preliminary data.</text>
</comment>
<evidence type="ECO:0000256" key="1">
    <source>
        <dbReference type="SAM" id="Phobius"/>
    </source>
</evidence>